<dbReference type="Proteomes" id="UP001305414">
    <property type="component" value="Unassembled WGS sequence"/>
</dbReference>
<evidence type="ECO:0000313" key="3">
    <source>
        <dbReference type="Proteomes" id="UP001305414"/>
    </source>
</evidence>
<sequence>MRQQLASQTSGDASSNRSAGDAISSRRWDFNVLSYDGEVIRLLLRSRVNRGDLGTSVGTEYADDIPHASWKGDPSDVAVIRCSCEDECFVSGGLVDGIPHGIVAPFKA</sequence>
<organism evidence="2 3">
    <name type="scientific">Xylaria bambusicola</name>
    <dbReference type="NCBI Taxonomy" id="326684"/>
    <lineage>
        <taxon>Eukaryota</taxon>
        <taxon>Fungi</taxon>
        <taxon>Dikarya</taxon>
        <taxon>Ascomycota</taxon>
        <taxon>Pezizomycotina</taxon>
        <taxon>Sordariomycetes</taxon>
        <taxon>Xylariomycetidae</taxon>
        <taxon>Xylariales</taxon>
        <taxon>Xylariaceae</taxon>
        <taxon>Xylaria</taxon>
    </lineage>
</organism>
<protein>
    <submittedName>
        <fullName evidence="2">Uncharacterized protein</fullName>
    </submittedName>
</protein>
<evidence type="ECO:0000313" key="2">
    <source>
        <dbReference type="EMBL" id="KAK5635808.1"/>
    </source>
</evidence>
<accession>A0AAN7UYA4</accession>
<reference evidence="2 3" key="1">
    <citation type="submission" date="2023-10" db="EMBL/GenBank/DDBJ databases">
        <title>Draft genome sequence of Xylaria bambusicola isolate GMP-LS, the root and basal stem rot pathogen of sugarcane in Indonesia.</title>
        <authorList>
            <person name="Selvaraj P."/>
            <person name="Muralishankar V."/>
            <person name="Muruganantham S."/>
            <person name="Sp S."/>
            <person name="Haryani S."/>
            <person name="Lau K.J.X."/>
            <person name="Naqvi N.I."/>
        </authorList>
    </citation>
    <scope>NUCLEOTIDE SEQUENCE [LARGE SCALE GENOMIC DNA]</scope>
    <source>
        <strain evidence="2">GMP-LS</strain>
    </source>
</reference>
<name>A0AAN7UYA4_9PEZI</name>
<dbReference type="EMBL" id="JAWHQM010000058">
    <property type="protein sequence ID" value="KAK5635808.1"/>
    <property type="molecule type" value="Genomic_DNA"/>
</dbReference>
<gene>
    <name evidence="2" type="ORF">RRF57_011520</name>
</gene>
<comment type="caution">
    <text evidence="2">The sequence shown here is derived from an EMBL/GenBank/DDBJ whole genome shotgun (WGS) entry which is preliminary data.</text>
</comment>
<feature type="region of interest" description="Disordered" evidence="1">
    <location>
        <begin position="1"/>
        <end position="22"/>
    </location>
</feature>
<dbReference type="AlphaFoldDB" id="A0AAN7UYA4"/>
<feature type="compositionally biased region" description="Polar residues" evidence="1">
    <location>
        <begin position="1"/>
        <end position="18"/>
    </location>
</feature>
<keyword evidence="3" id="KW-1185">Reference proteome</keyword>
<evidence type="ECO:0000256" key="1">
    <source>
        <dbReference type="SAM" id="MobiDB-lite"/>
    </source>
</evidence>
<proteinExistence type="predicted"/>